<protein>
    <submittedName>
        <fullName evidence="1">9892_t:CDS:1</fullName>
    </submittedName>
</protein>
<dbReference type="EMBL" id="CAJVPI010000102">
    <property type="protein sequence ID" value="CAG8480491.1"/>
    <property type="molecule type" value="Genomic_DNA"/>
</dbReference>
<proteinExistence type="predicted"/>
<evidence type="ECO:0000313" key="1">
    <source>
        <dbReference type="EMBL" id="CAG8480491.1"/>
    </source>
</evidence>
<accession>A0A9N8ZAK3</accession>
<evidence type="ECO:0000313" key="2">
    <source>
        <dbReference type="Proteomes" id="UP000789739"/>
    </source>
</evidence>
<reference evidence="1" key="1">
    <citation type="submission" date="2021-06" db="EMBL/GenBank/DDBJ databases">
        <authorList>
            <person name="Kallberg Y."/>
            <person name="Tangrot J."/>
            <person name="Rosling A."/>
        </authorList>
    </citation>
    <scope>NUCLEOTIDE SEQUENCE</scope>
    <source>
        <strain evidence="1">BR232B</strain>
    </source>
</reference>
<sequence>MPFQSSVLPTNSSSPLHQLFIISGTRIRTTPGRAGKTGFGETKIKNNITSIVDATPPQAFWT</sequence>
<keyword evidence="2" id="KW-1185">Reference proteome</keyword>
<gene>
    <name evidence="1" type="ORF">PBRASI_LOCUS1551</name>
</gene>
<dbReference type="AlphaFoldDB" id="A0A9N8ZAK3"/>
<comment type="caution">
    <text evidence="1">The sequence shown here is derived from an EMBL/GenBank/DDBJ whole genome shotgun (WGS) entry which is preliminary data.</text>
</comment>
<name>A0A9N8ZAK3_9GLOM</name>
<organism evidence="1 2">
    <name type="scientific">Paraglomus brasilianum</name>
    <dbReference type="NCBI Taxonomy" id="144538"/>
    <lineage>
        <taxon>Eukaryota</taxon>
        <taxon>Fungi</taxon>
        <taxon>Fungi incertae sedis</taxon>
        <taxon>Mucoromycota</taxon>
        <taxon>Glomeromycotina</taxon>
        <taxon>Glomeromycetes</taxon>
        <taxon>Paraglomerales</taxon>
        <taxon>Paraglomeraceae</taxon>
        <taxon>Paraglomus</taxon>
    </lineage>
</organism>
<dbReference type="Proteomes" id="UP000789739">
    <property type="component" value="Unassembled WGS sequence"/>
</dbReference>